<keyword evidence="1" id="KW-0229">DNA integration</keyword>
<dbReference type="PANTHER" id="PTHR30349">
    <property type="entry name" value="PHAGE INTEGRASE-RELATED"/>
    <property type="match status" value="1"/>
</dbReference>
<evidence type="ECO:0000256" key="1">
    <source>
        <dbReference type="ARBA" id="ARBA00022908"/>
    </source>
</evidence>
<dbReference type="EMBL" id="JBBMRA010000024">
    <property type="protein sequence ID" value="MEM5537953.1"/>
    <property type="molecule type" value="Genomic_DNA"/>
</dbReference>
<sequence length="388" mass="44867">MTSQIIDRHKVLVCLLNTFLEGKTIDHLRPDQWQEAYSLLSYFPKGVNKDNFTAHFPNIKQGFSDTTPPSNSLSKNTLGTAQSRLKRMCQFASGQDWIIKDYLSIKRPAKPSKGEKKNKYVQLAENDIAKLLKGYLYDYVKNAPDYRDAHHSWQFWFLPIALYTGMRRTEIAQLHASDVKYDDENKVWYIHVNDEESRKNKTDASDRLIPIHKQLSDCGFLKFVAERHNDEFPVLFPHLWFFHAGRNKGKKRPTVNADIIGDWFIRKDSERVKKSNGTEGNYFFDVGLNEDKKVLHSTRHTFVGPLRKQGVTDIAMANVVGHENGLMTEHYGKEQSIRDNLAVISKLDYGDAGNLSHLNFNLFRDNLTDKKKQPRIKARARPKRKKVG</sequence>
<evidence type="ECO:0000256" key="2">
    <source>
        <dbReference type="ARBA" id="ARBA00023172"/>
    </source>
</evidence>
<dbReference type="Proteomes" id="UP001449225">
    <property type="component" value="Unassembled WGS sequence"/>
</dbReference>
<gene>
    <name evidence="4" type="ORF">WNY58_16330</name>
</gene>
<keyword evidence="5" id="KW-1185">Reference proteome</keyword>
<evidence type="ECO:0000313" key="4">
    <source>
        <dbReference type="EMBL" id="MEM5537953.1"/>
    </source>
</evidence>
<comment type="caution">
    <text evidence="4">The sequence shown here is derived from an EMBL/GenBank/DDBJ whole genome shotgun (WGS) entry which is preliminary data.</text>
</comment>
<proteinExistence type="predicted"/>
<evidence type="ECO:0000313" key="5">
    <source>
        <dbReference type="Proteomes" id="UP001449225"/>
    </source>
</evidence>
<dbReference type="PANTHER" id="PTHR30349:SF64">
    <property type="entry name" value="PROPHAGE INTEGRASE INTD-RELATED"/>
    <property type="match status" value="1"/>
</dbReference>
<accession>A0ABU9TW57</accession>
<reference evidence="4 5" key="1">
    <citation type="submission" date="2024-03" db="EMBL/GenBank/DDBJ databases">
        <title>Community enrichment and isolation of bacterial strains for fucoidan degradation.</title>
        <authorList>
            <person name="Sichert A."/>
        </authorList>
    </citation>
    <scope>NUCLEOTIDE SEQUENCE [LARGE SCALE GENOMIC DNA]</scope>
    <source>
        <strain evidence="4 5">AS76</strain>
    </source>
</reference>
<dbReference type="InterPro" id="IPR011010">
    <property type="entry name" value="DNA_brk_join_enz"/>
</dbReference>
<dbReference type="RefSeq" id="WP_342855105.1">
    <property type="nucleotide sequence ID" value="NZ_JBBMRA010000024.1"/>
</dbReference>
<dbReference type="Gene3D" id="1.10.443.10">
    <property type="entry name" value="Intergrase catalytic core"/>
    <property type="match status" value="1"/>
</dbReference>
<protein>
    <submittedName>
        <fullName evidence="4">Tyrosine-type recombinase/integrase</fullName>
    </submittedName>
</protein>
<dbReference type="InterPro" id="IPR002104">
    <property type="entry name" value="Integrase_catalytic"/>
</dbReference>
<feature type="domain" description="Tyr recombinase" evidence="3">
    <location>
        <begin position="148"/>
        <end position="333"/>
    </location>
</feature>
<dbReference type="Pfam" id="PF00589">
    <property type="entry name" value="Phage_integrase"/>
    <property type="match status" value="1"/>
</dbReference>
<name>A0ABU9TW57_9GAMM</name>
<keyword evidence="2" id="KW-0233">DNA recombination</keyword>
<organism evidence="4 5">
    <name type="scientific">Neptuniibacter pectenicola</name>
    <dbReference type="NCBI Taxonomy" id="1806669"/>
    <lineage>
        <taxon>Bacteria</taxon>
        <taxon>Pseudomonadati</taxon>
        <taxon>Pseudomonadota</taxon>
        <taxon>Gammaproteobacteria</taxon>
        <taxon>Oceanospirillales</taxon>
        <taxon>Oceanospirillaceae</taxon>
        <taxon>Neptuniibacter</taxon>
    </lineage>
</organism>
<dbReference type="SUPFAM" id="SSF56349">
    <property type="entry name" value="DNA breaking-rejoining enzymes"/>
    <property type="match status" value="1"/>
</dbReference>
<dbReference type="InterPro" id="IPR013762">
    <property type="entry name" value="Integrase-like_cat_sf"/>
</dbReference>
<evidence type="ECO:0000259" key="3">
    <source>
        <dbReference type="Pfam" id="PF00589"/>
    </source>
</evidence>
<dbReference type="InterPro" id="IPR050090">
    <property type="entry name" value="Tyrosine_recombinase_XerCD"/>
</dbReference>